<feature type="region of interest" description="Disordered" evidence="1">
    <location>
        <begin position="839"/>
        <end position="861"/>
    </location>
</feature>
<gene>
    <name evidence="2" type="ORF">JMJ35_008683</name>
</gene>
<dbReference type="AlphaFoldDB" id="A0AA39QU73"/>
<evidence type="ECO:0000313" key="3">
    <source>
        <dbReference type="Proteomes" id="UP001166286"/>
    </source>
</evidence>
<feature type="region of interest" description="Disordered" evidence="1">
    <location>
        <begin position="496"/>
        <end position="605"/>
    </location>
</feature>
<proteinExistence type="predicted"/>
<evidence type="ECO:0000313" key="2">
    <source>
        <dbReference type="EMBL" id="KAK0509312.1"/>
    </source>
</evidence>
<feature type="compositionally biased region" description="Polar residues" evidence="1">
    <location>
        <begin position="558"/>
        <end position="567"/>
    </location>
</feature>
<feature type="compositionally biased region" description="Polar residues" evidence="1">
    <location>
        <begin position="379"/>
        <end position="396"/>
    </location>
</feature>
<feature type="compositionally biased region" description="Basic residues" evidence="1">
    <location>
        <begin position="362"/>
        <end position="372"/>
    </location>
</feature>
<feature type="region of interest" description="Disordered" evidence="1">
    <location>
        <begin position="713"/>
        <end position="767"/>
    </location>
</feature>
<feature type="compositionally biased region" description="Basic and acidic residues" evidence="1">
    <location>
        <begin position="407"/>
        <end position="417"/>
    </location>
</feature>
<accession>A0AA39QU73</accession>
<feature type="compositionally biased region" description="Basic and acidic residues" evidence="1">
    <location>
        <begin position="505"/>
        <end position="557"/>
    </location>
</feature>
<feature type="region of interest" description="Disordered" evidence="1">
    <location>
        <begin position="876"/>
        <end position="911"/>
    </location>
</feature>
<feature type="compositionally biased region" description="Polar residues" evidence="1">
    <location>
        <begin position="143"/>
        <end position="164"/>
    </location>
</feature>
<dbReference type="Proteomes" id="UP001166286">
    <property type="component" value="Unassembled WGS sequence"/>
</dbReference>
<evidence type="ECO:0000256" key="1">
    <source>
        <dbReference type="SAM" id="MobiDB-lite"/>
    </source>
</evidence>
<feature type="region of interest" description="Disordered" evidence="1">
    <location>
        <begin position="262"/>
        <end position="291"/>
    </location>
</feature>
<name>A0AA39QU73_9LECA</name>
<feature type="region of interest" description="Disordered" evidence="1">
    <location>
        <begin position="447"/>
        <end position="484"/>
    </location>
</feature>
<dbReference type="EMBL" id="JAFEKC020000019">
    <property type="protein sequence ID" value="KAK0509312.1"/>
    <property type="molecule type" value="Genomic_DNA"/>
</dbReference>
<feature type="compositionally biased region" description="Basic and acidic residues" evidence="1">
    <location>
        <begin position="899"/>
        <end position="911"/>
    </location>
</feature>
<feature type="compositionally biased region" description="Polar residues" evidence="1">
    <location>
        <begin position="448"/>
        <end position="475"/>
    </location>
</feature>
<feature type="compositionally biased region" description="Polar residues" evidence="1">
    <location>
        <begin position="107"/>
        <end position="120"/>
    </location>
</feature>
<feature type="region of interest" description="Disordered" evidence="1">
    <location>
        <begin position="1"/>
        <end position="30"/>
    </location>
</feature>
<feature type="compositionally biased region" description="Polar residues" evidence="1">
    <location>
        <begin position="275"/>
        <end position="288"/>
    </location>
</feature>
<feature type="compositionally biased region" description="Pro residues" evidence="1">
    <location>
        <begin position="727"/>
        <end position="748"/>
    </location>
</feature>
<feature type="region of interest" description="Disordered" evidence="1">
    <location>
        <begin position="362"/>
        <end position="432"/>
    </location>
</feature>
<organism evidence="2 3">
    <name type="scientific">Cladonia borealis</name>
    <dbReference type="NCBI Taxonomy" id="184061"/>
    <lineage>
        <taxon>Eukaryota</taxon>
        <taxon>Fungi</taxon>
        <taxon>Dikarya</taxon>
        <taxon>Ascomycota</taxon>
        <taxon>Pezizomycotina</taxon>
        <taxon>Lecanoromycetes</taxon>
        <taxon>OSLEUM clade</taxon>
        <taxon>Lecanoromycetidae</taxon>
        <taxon>Lecanorales</taxon>
        <taxon>Lecanorineae</taxon>
        <taxon>Cladoniaceae</taxon>
        <taxon>Cladonia</taxon>
    </lineage>
</organism>
<keyword evidence="3" id="KW-1185">Reference proteome</keyword>
<reference evidence="2" key="1">
    <citation type="submission" date="2023-03" db="EMBL/GenBank/DDBJ databases">
        <title>Complete genome of Cladonia borealis.</title>
        <authorList>
            <person name="Park H."/>
        </authorList>
    </citation>
    <scope>NUCLEOTIDE SEQUENCE</scope>
    <source>
        <strain evidence="2">ANT050790</strain>
    </source>
</reference>
<comment type="caution">
    <text evidence="2">The sequence shown here is derived from an EMBL/GenBank/DDBJ whole genome shotgun (WGS) entry which is preliminary data.</text>
</comment>
<feature type="region of interest" description="Disordered" evidence="1">
    <location>
        <begin position="105"/>
        <end position="231"/>
    </location>
</feature>
<feature type="compositionally biased region" description="Low complexity" evidence="1">
    <location>
        <begin position="568"/>
        <end position="605"/>
    </location>
</feature>
<feature type="compositionally biased region" description="Polar residues" evidence="1">
    <location>
        <begin position="418"/>
        <end position="427"/>
    </location>
</feature>
<protein>
    <submittedName>
        <fullName evidence="2">Uncharacterized protein</fullName>
    </submittedName>
</protein>
<sequence>MPGKALATSMEDSPSPNFGSLKGHKPFPRRRHVVSASVSTRPISQQQHIRHKSDQIAYSSAERIQSWIPEPSPLQVTVPLTPPINFRDGDFQSWIDDAELRAHTFNKRPSSESTGSTPLVRQSPPTPESTPPRKIHRTRPIPTVTSSNNPSDNRTDSFTTAKENQSSDDETPRAESPSLNPSRQRWLRSTGFAKHKDVGLGLGLESEDEESTAKEMTPRHSPKTSPKHQDFVTFDGSWGAEVDDALDSVSEKHKGLAKSMASKQRLQKRHRIVSQPVQDSPTFGQDTDTSLKRSLSLRERVEQSRRSPPNASVERFAEQINWPLKDDVFDLDTELRDMSDKRASQVSTTSTVVEVMVVKSPPRRRQTLRHTGKMIDLSSAESPTPQSNRDSLISQDHSIRRRLRKSKSPDQELRKSFASDTPESASPSIAKRRQDFAPVIVIPDRRSSLQSTASGSKHLSRTFSINSRQQSSRPTTAPEDAVGYFDIPRRERRTLSVVIHSAAPVKREERRENNREDKRENNREDKREDKHENKREDKRKDKSENKPEDKREEKPQKESTPSTQTKISLPSVPLSTGPSTTTSVTSGGMRTHYTPQTPSDQQQPTVQLTDVQDAHNLTLDIPSGEWSAMRPRSTLVTPFSLRSAHSSTPGTLEVNEATAISIYPHTNKSILVIQEMAGDADSSRPREHSAIIAGNANIAIPGAVTPVIQHELPPRDTLHSPLKNPRDPPQPPDFKVIPPTPANAPPTPSSEDMRSSDKTPVRRNRFSAPITSIRRAFSARRPHSESFVAPFTRTFSLRGTTGTPRRRPSTADDKDIKLHPFWKPRGFWDGVDGSDSESEFGNTGVLGRINSQSSRDATPRRTMSLTRRLTGSLRLTHPARRQPRASVSESIDQPNYEFYRSDANDRGPIKADRVPRQGYQVQFIGFRGLADKLERRREAKEEGKREARRKWLRGRIGLVGNGEAEEGIGSSQSDW</sequence>
<feature type="compositionally biased region" description="Basic and acidic residues" evidence="1">
    <location>
        <begin position="751"/>
        <end position="760"/>
    </location>
</feature>